<dbReference type="InterPro" id="IPR025877">
    <property type="entry name" value="MobA-like_NTP_Trfase"/>
</dbReference>
<keyword evidence="5" id="KW-1185">Reference proteome</keyword>
<dbReference type="GO" id="GO:0016779">
    <property type="term" value="F:nucleotidyltransferase activity"/>
    <property type="evidence" value="ECO:0007669"/>
    <property type="project" value="UniProtKB-KW"/>
</dbReference>
<dbReference type="RefSeq" id="WP_146958582.1">
    <property type="nucleotide sequence ID" value="NZ_CP042467.1"/>
</dbReference>
<dbReference type="InterPro" id="IPR029044">
    <property type="entry name" value="Nucleotide-diphossugar_trans"/>
</dbReference>
<dbReference type="Gene3D" id="3.90.550.10">
    <property type="entry name" value="Spore Coat Polysaccharide Biosynthesis Protein SpsA, Chain A"/>
    <property type="match status" value="1"/>
</dbReference>
<dbReference type="KEGG" id="bbae:FRD01_06505"/>
<protein>
    <recommendedName>
        <fullName evidence="3">MobA-like NTP transferase domain-containing protein</fullName>
    </recommendedName>
</protein>
<sequence length="251" mass="27693">MIASNTKDALILAAGMGSRLSAEEGHKLLAKVGGVALLDHHLDGLSRLGVERLTIVTGHANTELEERLSAWKSPIEITTTFNPEYRKSNGISVLCGARKIREFGADAFWLLMSDHLFEPTLFETLHNNTHELDHAAGVLAVDSKLETIYDMPDATKVHLESQDSGMLAIGKELDEFNWVDAGLFWCGPEFTGALESELADRGDCSTSDAVRRLNAAKHMYFWDIGHHEWQDVDTPGARAHAEGLLKKWSNS</sequence>
<dbReference type="AlphaFoldDB" id="A0A5B8XP29"/>
<accession>A0A5B8XP29</accession>
<feature type="domain" description="MobA-like NTP transferase" evidence="3">
    <location>
        <begin position="9"/>
        <end position="142"/>
    </location>
</feature>
<keyword evidence="1" id="KW-0808">Transferase</keyword>
<name>A0A5B8XP29_9DELT</name>
<reference evidence="4 5" key="1">
    <citation type="submission" date="2019-08" db="EMBL/GenBank/DDBJ databases">
        <authorList>
            <person name="Liang Q."/>
        </authorList>
    </citation>
    <scope>NUCLEOTIDE SEQUENCE [LARGE SCALE GENOMIC DNA]</scope>
    <source>
        <strain evidence="4 5">V1718</strain>
    </source>
</reference>
<keyword evidence="2" id="KW-0548">Nucleotidyltransferase</keyword>
<dbReference type="OrthoDB" id="9788272at2"/>
<evidence type="ECO:0000256" key="1">
    <source>
        <dbReference type="ARBA" id="ARBA00022679"/>
    </source>
</evidence>
<evidence type="ECO:0000256" key="2">
    <source>
        <dbReference type="ARBA" id="ARBA00022695"/>
    </source>
</evidence>
<dbReference type="InterPro" id="IPR050065">
    <property type="entry name" value="GlmU-like"/>
</dbReference>
<dbReference type="EMBL" id="CP042467">
    <property type="protein sequence ID" value="QED26897.1"/>
    <property type="molecule type" value="Genomic_DNA"/>
</dbReference>
<dbReference type="PANTHER" id="PTHR43584">
    <property type="entry name" value="NUCLEOTIDYL TRANSFERASE"/>
    <property type="match status" value="1"/>
</dbReference>
<dbReference type="SUPFAM" id="SSF53448">
    <property type="entry name" value="Nucleotide-diphospho-sugar transferases"/>
    <property type="match status" value="1"/>
</dbReference>
<proteinExistence type="predicted"/>
<evidence type="ECO:0000259" key="3">
    <source>
        <dbReference type="Pfam" id="PF12804"/>
    </source>
</evidence>
<dbReference type="Proteomes" id="UP000321595">
    <property type="component" value="Chromosome"/>
</dbReference>
<organism evidence="4 5">
    <name type="scientific">Microvenator marinus</name>
    <dbReference type="NCBI Taxonomy" id="2600177"/>
    <lineage>
        <taxon>Bacteria</taxon>
        <taxon>Deltaproteobacteria</taxon>
        <taxon>Bradymonadales</taxon>
        <taxon>Microvenatoraceae</taxon>
        <taxon>Microvenator</taxon>
    </lineage>
</organism>
<gene>
    <name evidence="4" type="ORF">FRD01_06505</name>
</gene>
<dbReference type="PANTHER" id="PTHR43584:SF8">
    <property type="entry name" value="N-ACETYLMURAMATE ALPHA-1-PHOSPHATE URIDYLYLTRANSFERASE"/>
    <property type="match status" value="1"/>
</dbReference>
<evidence type="ECO:0000313" key="5">
    <source>
        <dbReference type="Proteomes" id="UP000321595"/>
    </source>
</evidence>
<dbReference type="Pfam" id="PF12804">
    <property type="entry name" value="NTP_transf_3"/>
    <property type="match status" value="1"/>
</dbReference>
<evidence type="ECO:0000313" key="4">
    <source>
        <dbReference type="EMBL" id="QED26897.1"/>
    </source>
</evidence>